<protein>
    <submittedName>
        <fullName evidence="2">Uncharacterized protein</fullName>
    </submittedName>
</protein>
<gene>
    <name evidence="2" type="ORF">SCAR479_00207</name>
</gene>
<keyword evidence="3" id="KW-1185">Reference proteome</keyword>
<organism evidence="2 3">
    <name type="scientific">Seiridium cardinale</name>
    <dbReference type="NCBI Taxonomy" id="138064"/>
    <lineage>
        <taxon>Eukaryota</taxon>
        <taxon>Fungi</taxon>
        <taxon>Dikarya</taxon>
        <taxon>Ascomycota</taxon>
        <taxon>Pezizomycotina</taxon>
        <taxon>Sordariomycetes</taxon>
        <taxon>Xylariomycetidae</taxon>
        <taxon>Amphisphaeriales</taxon>
        <taxon>Sporocadaceae</taxon>
        <taxon>Seiridium</taxon>
    </lineage>
</organism>
<evidence type="ECO:0000313" key="2">
    <source>
        <dbReference type="EMBL" id="KAK9783648.1"/>
    </source>
</evidence>
<dbReference type="Proteomes" id="UP001465668">
    <property type="component" value="Unassembled WGS sequence"/>
</dbReference>
<proteinExistence type="predicted"/>
<dbReference type="EMBL" id="JARVKM010000001">
    <property type="protein sequence ID" value="KAK9783648.1"/>
    <property type="molecule type" value="Genomic_DNA"/>
</dbReference>
<evidence type="ECO:0000313" key="3">
    <source>
        <dbReference type="Proteomes" id="UP001465668"/>
    </source>
</evidence>
<evidence type="ECO:0000256" key="1">
    <source>
        <dbReference type="SAM" id="SignalP"/>
    </source>
</evidence>
<feature type="signal peptide" evidence="1">
    <location>
        <begin position="1"/>
        <end position="19"/>
    </location>
</feature>
<comment type="caution">
    <text evidence="2">The sequence shown here is derived from an EMBL/GenBank/DDBJ whole genome shotgun (WGS) entry which is preliminary data.</text>
</comment>
<name>A0ABR2Y8V0_9PEZI</name>
<feature type="chain" id="PRO_5046734631" evidence="1">
    <location>
        <begin position="20"/>
        <end position="289"/>
    </location>
</feature>
<sequence>MKFTYLYAPVLYGLSVTAAQSTTDPAQTASTDAPTAVDQDLTSTSLSLITTPLDQPATATPSITDASTTIVSADSSSSTLSTTGGLSSDILSSSSLEAISNTTSSVAIISTINTTAITTASNSSTTQRKSSTATPVTLPTSTDAAQYLSFAFPPGAPQPTWATGALRTKLATALYGIDRSFVQRTDYQTIVSAINSAADNAGSQVSASVDASAWGWGVVTTNTWYQSRVPTPLQTEVLDYNNAWHSAASSVQALASAAQPSSTAGAPPRCTGMVLAGIAAGVAGAVIAT</sequence>
<reference evidence="2 3" key="1">
    <citation type="submission" date="2024-02" db="EMBL/GenBank/DDBJ databases">
        <title>First draft genome assembly of two strains of Seiridium cardinale.</title>
        <authorList>
            <person name="Emiliani G."/>
            <person name="Scali E."/>
        </authorList>
    </citation>
    <scope>NUCLEOTIDE SEQUENCE [LARGE SCALE GENOMIC DNA]</scope>
    <source>
        <strain evidence="2 3">BM-138-000479</strain>
    </source>
</reference>
<accession>A0ABR2Y8V0</accession>
<keyword evidence="1" id="KW-0732">Signal</keyword>